<comment type="caution">
    <text evidence="1">The sequence shown here is derived from an EMBL/GenBank/DDBJ whole genome shotgun (WGS) entry which is preliminary data.</text>
</comment>
<name>A0A438J8C1_VITVI</name>
<dbReference type="EMBL" id="QGNW01000057">
    <property type="protein sequence ID" value="RVX05208.1"/>
    <property type="molecule type" value="Genomic_DNA"/>
</dbReference>
<sequence>MKAISFNNCKEHIAKPWEDGIFKVGSNRPKNPTFALSRQQLIVCLLLLQKSVGSVDTHHVLDYVLLLDTHDQLFIVKALLKLVADKQLQIFETAGKYRTEALVTIRRLNTASVEKGSSTHWFTGQLLLMVFPDKELQKLMRI</sequence>
<accession>A0A438J8C1</accession>
<organism evidence="1 2">
    <name type="scientific">Vitis vinifera</name>
    <name type="common">Grape</name>
    <dbReference type="NCBI Taxonomy" id="29760"/>
    <lineage>
        <taxon>Eukaryota</taxon>
        <taxon>Viridiplantae</taxon>
        <taxon>Streptophyta</taxon>
        <taxon>Embryophyta</taxon>
        <taxon>Tracheophyta</taxon>
        <taxon>Spermatophyta</taxon>
        <taxon>Magnoliopsida</taxon>
        <taxon>eudicotyledons</taxon>
        <taxon>Gunneridae</taxon>
        <taxon>Pentapetalae</taxon>
        <taxon>rosids</taxon>
        <taxon>Vitales</taxon>
        <taxon>Vitaceae</taxon>
        <taxon>Viteae</taxon>
        <taxon>Vitis</taxon>
    </lineage>
</organism>
<evidence type="ECO:0000313" key="2">
    <source>
        <dbReference type="Proteomes" id="UP000288805"/>
    </source>
</evidence>
<gene>
    <name evidence="1" type="ORF">CK203_020041</name>
</gene>
<dbReference type="Proteomes" id="UP000288805">
    <property type="component" value="Unassembled WGS sequence"/>
</dbReference>
<dbReference type="AlphaFoldDB" id="A0A438J8C1"/>
<proteinExistence type="predicted"/>
<protein>
    <submittedName>
        <fullName evidence="1">Uncharacterized protein</fullName>
    </submittedName>
</protein>
<evidence type="ECO:0000313" key="1">
    <source>
        <dbReference type="EMBL" id="RVX05208.1"/>
    </source>
</evidence>
<reference evidence="1 2" key="1">
    <citation type="journal article" date="2018" name="PLoS Genet.">
        <title>Population sequencing reveals clonal diversity and ancestral inbreeding in the grapevine cultivar Chardonnay.</title>
        <authorList>
            <person name="Roach M.J."/>
            <person name="Johnson D.L."/>
            <person name="Bohlmann J."/>
            <person name="van Vuuren H.J."/>
            <person name="Jones S.J."/>
            <person name="Pretorius I.S."/>
            <person name="Schmidt S.A."/>
            <person name="Borneman A.R."/>
        </authorList>
    </citation>
    <scope>NUCLEOTIDE SEQUENCE [LARGE SCALE GENOMIC DNA]</scope>
    <source>
        <strain evidence="2">cv. Chardonnay</strain>
        <tissue evidence="1">Leaf</tissue>
    </source>
</reference>